<evidence type="ECO:0000256" key="2">
    <source>
        <dbReference type="ARBA" id="ARBA00023125"/>
    </source>
</evidence>
<dbReference type="RefSeq" id="WP_173139932.1">
    <property type="nucleotide sequence ID" value="NZ_CBCSGW010000024.1"/>
</dbReference>
<dbReference type="InterPro" id="IPR036390">
    <property type="entry name" value="WH_DNA-bd_sf"/>
</dbReference>
<reference evidence="5 6" key="1">
    <citation type="submission" date="2020-01" db="EMBL/GenBank/DDBJ databases">
        <title>Kibdelosporangium persica a novel Actinomycetes from a hot desert in Iran.</title>
        <authorList>
            <person name="Safaei N."/>
            <person name="Zaburannyi N."/>
            <person name="Mueller R."/>
            <person name="Wink J."/>
        </authorList>
    </citation>
    <scope>NUCLEOTIDE SEQUENCE [LARGE SCALE GENOMIC DNA]</scope>
    <source>
        <strain evidence="5 6">4NS15</strain>
    </source>
</reference>
<keyword evidence="3" id="KW-0804">Transcription</keyword>
<dbReference type="Proteomes" id="UP000763557">
    <property type="component" value="Unassembled WGS sequence"/>
</dbReference>
<dbReference type="SMART" id="SM00347">
    <property type="entry name" value="HTH_MARR"/>
    <property type="match status" value="1"/>
</dbReference>
<dbReference type="EMBL" id="JAAATY010000029">
    <property type="protein sequence ID" value="NRN69574.1"/>
    <property type="molecule type" value="Genomic_DNA"/>
</dbReference>
<dbReference type="InterPro" id="IPR039422">
    <property type="entry name" value="MarR/SlyA-like"/>
</dbReference>
<dbReference type="PRINTS" id="PR00598">
    <property type="entry name" value="HTHMARR"/>
</dbReference>
<dbReference type="Gene3D" id="1.10.10.10">
    <property type="entry name" value="Winged helix-like DNA-binding domain superfamily/Winged helix DNA-binding domain"/>
    <property type="match status" value="1"/>
</dbReference>
<comment type="caution">
    <text evidence="5">The sequence shown here is derived from an EMBL/GenBank/DDBJ whole genome shotgun (WGS) entry which is preliminary data.</text>
</comment>
<keyword evidence="6" id="KW-1185">Reference proteome</keyword>
<keyword evidence="1" id="KW-0805">Transcription regulation</keyword>
<dbReference type="InterPro" id="IPR023187">
    <property type="entry name" value="Tscrpt_reg_MarR-type_CS"/>
</dbReference>
<dbReference type="SUPFAM" id="SSF46785">
    <property type="entry name" value="Winged helix' DNA-binding domain"/>
    <property type="match status" value="1"/>
</dbReference>
<evidence type="ECO:0000313" key="6">
    <source>
        <dbReference type="Proteomes" id="UP000763557"/>
    </source>
</evidence>
<sequence>MANGTRLANTAWESLMSAHAVLMRQFAAQDIWRELSMREYDVLYQLSKCPEPQRIGELHKHLLLSQPALSRMVDRLVERGFVERLAAPEDGRGVRLALTDTGRDVQRRIGRHHARDVARAVSARLDADELRQLEAICRKLASPEE</sequence>
<dbReference type="Pfam" id="PF01047">
    <property type="entry name" value="MarR"/>
    <property type="match status" value="1"/>
</dbReference>
<dbReference type="PROSITE" id="PS01117">
    <property type="entry name" value="HTH_MARR_1"/>
    <property type="match status" value="1"/>
</dbReference>
<feature type="domain" description="HTH marR-type" evidence="4">
    <location>
        <begin position="8"/>
        <end position="142"/>
    </location>
</feature>
<name>A0ABX2FDX7_9PSEU</name>
<evidence type="ECO:0000313" key="5">
    <source>
        <dbReference type="EMBL" id="NRN69574.1"/>
    </source>
</evidence>
<evidence type="ECO:0000259" key="4">
    <source>
        <dbReference type="PROSITE" id="PS50995"/>
    </source>
</evidence>
<protein>
    <submittedName>
        <fullName evidence="5">HTH-type transcriptional regulator MhqR</fullName>
    </submittedName>
</protein>
<dbReference type="InterPro" id="IPR036388">
    <property type="entry name" value="WH-like_DNA-bd_sf"/>
</dbReference>
<keyword evidence="2" id="KW-0238">DNA-binding</keyword>
<dbReference type="PROSITE" id="PS50995">
    <property type="entry name" value="HTH_MARR_2"/>
    <property type="match status" value="1"/>
</dbReference>
<evidence type="ECO:0000256" key="1">
    <source>
        <dbReference type="ARBA" id="ARBA00023015"/>
    </source>
</evidence>
<dbReference type="PANTHER" id="PTHR33164">
    <property type="entry name" value="TRANSCRIPTIONAL REGULATOR, MARR FAMILY"/>
    <property type="match status" value="1"/>
</dbReference>
<dbReference type="InterPro" id="IPR000835">
    <property type="entry name" value="HTH_MarR-typ"/>
</dbReference>
<organism evidence="5 6">
    <name type="scientific">Kibdelosporangium persicum</name>
    <dbReference type="NCBI Taxonomy" id="2698649"/>
    <lineage>
        <taxon>Bacteria</taxon>
        <taxon>Bacillati</taxon>
        <taxon>Actinomycetota</taxon>
        <taxon>Actinomycetes</taxon>
        <taxon>Pseudonocardiales</taxon>
        <taxon>Pseudonocardiaceae</taxon>
        <taxon>Kibdelosporangium</taxon>
    </lineage>
</organism>
<gene>
    <name evidence="5" type="ORF">GC106_68310</name>
</gene>
<accession>A0ABX2FDX7</accession>
<dbReference type="PANTHER" id="PTHR33164:SF43">
    <property type="entry name" value="HTH-TYPE TRANSCRIPTIONAL REPRESSOR YETL"/>
    <property type="match status" value="1"/>
</dbReference>
<evidence type="ECO:0000256" key="3">
    <source>
        <dbReference type="ARBA" id="ARBA00023163"/>
    </source>
</evidence>
<proteinExistence type="predicted"/>